<dbReference type="AlphaFoldDB" id="A0A9P6ZYJ8"/>
<feature type="transmembrane region" description="Helical" evidence="1">
    <location>
        <begin position="222"/>
        <end position="243"/>
    </location>
</feature>
<comment type="caution">
    <text evidence="3">The sequence shown here is derived from an EMBL/GenBank/DDBJ whole genome shotgun (WGS) entry which is preliminary data.</text>
</comment>
<feature type="domain" description="DUF6533" evidence="2">
    <location>
        <begin position="143"/>
        <end position="185"/>
    </location>
</feature>
<reference evidence="3" key="1">
    <citation type="journal article" date="2020" name="New Phytol.">
        <title>Comparative genomics reveals dynamic genome evolution in host specialist ectomycorrhizal fungi.</title>
        <authorList>
            <person name="Lofgren L.A."/>
            <person name="Nguyen N.H."/>
            <person name="Vilgalys R."/>
            <person name="Ruytinx J."/>
            <person name="Liao H.L."/>
            <person name="Branco S."/>
            <person name="Kuo A."/>
            <person name="LaButti K."/>
            <person name="Lipzen A."/>
            <person name="Andreopoulos W."/>
            <person name="Pangilinan J."/>
            <person name="Riley R."/>
            <person name="Hundley H."/>
            <person name="Na H."/>
            <person name="Barry K."/>
            <person name="Grigoriev I.V."/>
            <person name="Stajich J.E."/>
            <person name="Kennedy P.G."/>
        </authorList>
    </citation>
    <scope>NUCLEOTIDE SEQUENCE</scope>
    <source>
        <strain evidence="3">DOB743</strain>
    </source>
</reference>
<proteinExistence type="predicted"/>
<feature type="transmembrane region" description="Helical" evidence="1">
    <location>
        <begin position="382"/>
        <end position="404"/>
    </location>
</feature>
<feature type="transmembrane region" description="Helical" evidence="1">
    <location>
        <begin position="307"/>
        <end position="329"/>
    </location>
</feature>
<dbReference type="Pfam" id="PF20151">
    <property type="entry name" value="DUF6533"/>
    <property type="match status" value="1"/>
</dbReference>
<evidence type="ECO:0000259" key="2">
    <source>
        <dbReference type="Pfam" id="PF20151"/>
    </source>
</evidence>
<evidence type="ECO:0000256" key="1">
    <source>
        <dbReference type="SAM" id="Phobius"/>
    </source>
</evidence>
<gene>
    <name evidence="3" type="ORF">EV702DRAFT_1044072</name>
</gene>
<dbReference type="InterPro" id="IPR045340">
    <property type="entry name" value="DUF6533"/>
</dbReference>
<name>A0A9P6ZYJ8_9AGAM</name>
<dbReference type="EMBL" id="JABBWD010000013">
    <property type="protein sequence ID" value="KAG1779122.1"/>
    <property type="molecule type" value="Genomic_DNA"/>
</dbReference>
<sequence>MNSAINNTRYDNIRDLPVVLLSVMQIPNYSSLTAERKERQQLVRVLEEECGVLEGIWTDPCAWRHFTRVLVPAKPKLTGNYSDGRIAHTRTRGKISREGRGKQGAGITNSLLIFCGGWTFRFVDGYLVLMASVMCRSNIGHGFAVASCAVMAYDWALTFGKEVELIWRRRWSLMTVVYIGLRYAGTPYAIKSSFTVGNRCRVSGVLNRWSMEYNSCNSCKTMYIVMSWMIVVVNFLLGVIMIARLYAMYQRSRKMLIFLIVIFLTVTIVSRVIITLANNKIVGEELILSGIHRCTYRWEGDAQRMDIVVWALYTAWEVLALCLSLWIVVKHIHDLRRTSGSGWTIGDCFAVLLKTHVVYFISLVAANCLQLGFYSPEISSSFSLISGIYEGILSFASGVPMFVLGPRLILGLREYHAKVAADSDTATAMTTIAFQERGHMSTTDSGSV</sequence>
<feature type="transmembrane region" description="Helical" evidence="1">
    <location>
        <begin position="255"/>
        <end position="274"/>
    </location>
</feature>
<evidence type="ECO:0000313" key="3">
    <source>
        <dbReference type="EMBL" id="KAG1779122.1"/>
    </source>
</evidence>
<protein>
    <recommendedName>
        <fullName evidence="2">DUF6533 domain-containing protein</fullName>
    </recommendedName>
</protein>
<keyword evidence="4" id="KW-1185">Reference proteome</keyword>
<dbReference type="Proteomes" id="UP000714275">
    <property type="component" value="Unassembled WGS sequence"/>
</dbReference>
<keyword evidence="1" id="KW-0812">Transmembrane</keyword>
<keyword evidence="1" id="KW-1133">Transmembrane helix</keyword>
<accession>A0A9P6ZYJ8</accession>
<dbReference type="OrthoDB" id="3267855at2759"/>
<evidence type="ECO:0000313" key="4">
    <source>
        <dbReference type="Proteomes" id="UP000714275"/>
    </source>
</evidence>
<organism evidence="3 4">
    <name type="scientific">Suillus placidus</name>
    <dbReference type="NCBI Taxonomy" id="48579"/>
    <lineage>
        <taxon>Eukaryota</taxon>
        <taxon>Fungi</taxon>
        <taxon>Dikarya</taxon>
        <taxon>Basidiomycota</taxon>
        <taxon>Agaricomycotina</taxon>
        <taxon>Agaricomycetes</taxon>
        <taxon>Agaricomycetidae</taxon>
        <taxon>Boletales</taxon>
        <taxon>Suillineae</taxon>
        <taxon>Suillaceae</taxon>
        <taxon>Suillus</taxon>
    </lineage>
</organism>
<keyword evidence="1" id="KW-0472">Membrane</keyword>